<accession>C7R309</accession>
<evidence type="ECO:0008006" key="4">
    <source>
        <dbReference type="Google" id="ProtNLM"/>
    </source>
</evidence>
<keyword evidence="1" id="KW-0472">Membrane</keyword>
<keyword evidence="3" id="KW-1185">Reference proteome</keyword>
<dbReference type="EMBL" id="CP001706">
    <property type="protein sequence ID" value="ACV08631.1"/>
    <property type="molecule type" value="Genomic_DNA"/>
</dbReference>
<dbReference type="AlphaFoldDB" id="C7R309"/>
<evidence type="ECO:0000256" key="1">
    <source>
        <dbReference type="SAM" id="Phobius"/>
    </source>
</evidence>
<keyword evidence="1" id="KW-1133">Transmembrane helix</keyword>
<dbReference type="InterPro" id="IPR025327">
    <property type="entry name" value="DUF4233"/>
</dbReference>
<protein>
    <recommendedName>
        <fullName evidence="4">DUF4233 domain-containing protein</fullName>
    </recommendedName>
</protein>
<proteinExistence type="predicted"/>
<feature type="transmembrane region" description="Helical" evidence="1">
    <location>
        <begin position="21"/>
        <end position="43"/>
    </location>
</feature>
<dbReference type="HOGENOM" id="CLU_129305_1_0_11"/>
<evidence type="ECO:0000313" key="2">
    <source>
        <dbReference type="EMBL" id="ACV08631.1"/>
    </source>
</evidence>
<evidence type="ECO:0000313" key="3">
    <source>
        <dbReference type="Proteomes" id="UP000000628"/>
    </source>
</evidence>
<dbReference type="eggNOG" id="ENOG5033BE5">
    <property type="taxonomic scope" value="Bacteria"/>
</dbReference>
<sequence>MTNAPQPGSRIIAKPSARRQFLATTLALEAFVVLFATLVAVRFSAAGLIQAPQTTLWIIGGCLMVTLLVVSRVQHTRLGIVAGGLTQVGWMVTTAFVDPTFLIVAFVFLGVWVASLVLGTKIDTERAHYDAHHPDTAPNVPPQ</sequence>
<gene>
    <name evidence="2" type="ordered locus">Jden_0975</name>
</gene>
<dbReference type="Pfam" id="PF14017">
    <property type="entry name" value="DUF4233"/>
    <property type="match status" value="1"/>
</dbReference>
<dbReference type="RefSeq" id="WP_015771259.1">
    <property type="nucleotide sequence ID" value="NC_013174.1"/>
</dbReference>
<feature type="transmembrane region" description="Helical" evidence="1">
    <location>
        <begin position="78"/>
        <end position="96"/>
    </location>
</feature>
<organism evidence="2 3">
    <name type="scientific">Jonesia denitrificans (strain ATCC 14870 / DSM 20603 / BCRC 15368 / CIP 55.134 / JCM 11481 / NBRC 15587 / NCTC 10816 / Prevot 55134)</name>
    <name type="common">Listeria denitrificans</name>
    <dbReference type="NCBI Taxonomy" id="471856"/>
    <lineage>
        <taxon>Bacteria</taxon>
        <taxon>Bacillati</taxon>
        <taxon>Actinomycetota</taxon>
        <taxon>Actinomycetes</taxon>
        <taxon>Micrococcales</taxon>
        <taxon>Jonesiaceae</taxon>
        <taxon>Jonesia</taxon>
    </lineage>
</organism>
<dbReference type="Proteomes" id="UP000000628">
    <property type="component" value="Chromosome"/>
</dbReference>
<name>C7R309_JONDD</name>
<dbReference type="KEGG" id="jde:Jden_0975"/>
<keyword evidence="1" id="KW-0812">Transmembrane</keyword>
<feature type="transmembrane region" description="Helical" evidence="1">
    <location>
        <begin position="55"/>
        <end position="71"/>
    </location>
</feature>
<feature type="transmembrane region" description="Helical" evidence="1">
    <location>
        <begin position="102"/>
        <end position="119"/>
    </location>
</feature>
<dbReference type="STRING" id="471856.Jden_0975"/>
<reference evidence="2 3" key="1">
    <citation type="journal article" date="2009" name="Stand. Genomic Sci.">
        <title>Complete genome sequence of Jonesia denitrificans type strain (Prevot 55134).</title>
        <authorList>
            <person name="Pukall R."/>
            <person name="Gehrich-Schroter G."/>
            <person name="Lapidus A."/>
            <person name="Nolan M."/>
            <person name="Glavina Del Rio T."/>
            <person name="Lucas S."/>
            <person name="Chen F."/>
            <person name="Tice H."/>
            <person name="Pitluck S."/>
            <person name="Cheng J.F."/>
            <person name="Copeland A."/>
            <person name="Saunders E."/>
            <person name="Brettin T."/>
            <person name="Detter J.C."/>
            <person name="Bruce D."/>
            <person name="Goodwin L."/>
            <person name="Pati A."/>
            <person name="Ivanova N."/>
            <person name="Mavromatis K."/>
            <person name="Ovchinnikova G."/>
            <person name="Chen A."/>
            <person name="Palaniappan K."/>
            <person name="Land M."/>
            <person name="Hauser L."/>
            <person name="Chang Y.J."/>
            <person name="Jeffries C.D."/>
            <person name="Chain P."/>
            <person name="Goker M."/>
            <person name="Bristow J."/>
            <person name="Eisen J.A."/>
            <person name="Markowitz V."/>
            <person name="Hugenholtz P."/>
            <person name="Kyrpides N.C."/>
            <person name="Klenk H.P."/>
            <person name="Han C."/>
        </authorList>
    </citation>
    <scope>NUCLEOTIDE SEQUENCE [LARGE SCALE GENOMIC DNA]</scope>
    <source>
        <strain evidence="3">ATCC 14870 / DSM 20603 / BCRC 15368 / CIP 55.134 / JCM 11481 / NBRC 15587 / NCTC 10816 / Prevot 55134</strain>
    </source>
</reference>